<dbReference type="RefSeq" id="XP_018001126.1">
    <property type="nucleotide sequence ID" value="XM_018148285.1"/>
</dbReference>
<protein>
    <submittedName>
        <fullName evidence="1">Uncharacterized protein</fullName>
    </submittedName>
</protein>
<dbReference type="GeneID" id="28740165"/>
<keyword evidence="2" id="KW-1185">Reference proteome</keyword>
<accession>A0A0N1HAR5</accession>
<gene>
    <name evidence="1" type="ORF">AB675_7882</name>
</gene>
<reference evidence="1 2" key="1">
    <citation type="submission" date="2015-06" db="EMBL/GenBank/DDBJ databases">
        <title>Draft genome of the ant-associated black yeast Phialophora attae CBS 131958.</title>
        <authorList>
            <person name="Moreno L.F."/>
            <person name="Stielow B.J."/>
            <person name="de Hoog S."/>
            <person name="Vicente V.A."/>
            <person name="Weiss V.A."/>
            <person name="de Vries M."/>
            <person name="Cruz L.M."/>
            <person name="Souza E.M."/>
        </authorList>
    </citation>
    <scope>NUCLEOTIDE SEQUENCE [LARGE SCALE GENOMIC DNA]</scope>
    <source>
        <strain evidence="1 2">CBS 131958</strain>
    </source>
</reference>
<comment type="caution">
    <text evidence="1">The sequence shown here is derived from an EMBL/GenBank/DDBJ whole genome shotgun (WGS) entry which is preliminary data.</text>
</comment>
<dbReference type="VEuPathDB" id="FungiDB:AB675_7882"/>
<proteinExistence type="predicted"/>
<dbReference type="AlphaFoldDB" id="A0A0N1HAR5"/>
<dbReference type="Proteomes" id="UP000038010">
    <property type="component" value="Unassembled WGS sequence"/>
</dbReference>
<dbReference type="EMBL" id="LFJN01000010">
    <property type="protein sequence ID" value="KPI41163.1"/>
    <property type="molecule type" value="Genomic_DNA"/>
</dbReference>
<sequence>MVVNIEPQDVLRDAVTEQLKTSFKDLSECLKLPPDTSLNTAPAEIIEINHAVANGLACIKSLVRGGKITAEDLKSDTALAAKVLLGVNSTQSYIASEVDRGDTQTVAKALALAIKLVRGVRGAIPADVLASFQTAQKRVRVVKHVSS</sequence>
<evidence type="ECO:0000313" key="1">
    <source>
        <dbReference type="EMBL" id="KPI41163.1"/>
    </source>
</evidence>
<organism evidence="1 2">
    <name type="scientific">Cyphellophora attinorum</name>
    <dbReference type="NCBI Taxonomy" id="1664694"/>
    <lineage>
        <taxon>Eukaryota</taxon>
        <taxon>Fungi</taxon>
        <taxon>Dikarya</taxon>
        <taxon>Ascomycota</taxon>
        <taxon>Pezizomycotina</taxon>
        <taxon>Eurotiomycetes</taxon>
        <taxon>Chaetothyriomycetidae</taxon>
        <taxon>Chaetothyriales</taxon>
        <taxon>Cyphellophoraceae</taxon>
        <taxon>Cyphellophora</taxon>
    </lineage>
</organism>
<evidence type="ECO:0000313" key="2">
    <source>
        <dbReference type="Proteomes" id="UP000038010"/>
    </source>
</evidence>
<name>A0A0N1HAR5_9EURO</name>